<dbReference type="Proteomes" id="UP000008021">
    <property type="component" value="Chromosome 4"/>
</dbReference>
<protein>
    <submittedName>
        <fullName evidence="1">Uncharacterized protein</fullName>
    </submittedName>
</protein>
<organism evidence="1">
    <name type="scientific">Oryza meridionalis</name>
    <dbReference type="NCBI Taxonomy" id="40149"/>
    <lineage>
        <taxon>Eukaryota</taxon>
        <taxon>Viridiplantae</taxon>
        <taxon>Streptophyta</taxon>
        <taxon>Embryophyta</taxon>
        <taxon>Tracheophyta</taxon>
        <taxon>Spermatophyta</taxon>
        <taxon>Magnoliopsida</taxon>
        <taxon>Liliopsida</taxon>
        <taxon>Poales</taxon>
        <taxon>Poaceae</taxon>
        <taxon>BOP clade</taxon>
        <taxon>Oryzoideae</taxon>
        <taxon>Oryzeae</taxon>
        <taxon>Oryzinae</taxon>
        <taxon>Oryza</taxon>
    </lineage>
</organism>
<reference evidence="1" key="2">
    <citation type="submission" date="2018-05" db="EMBL/GenBank/DDBJ databases">
        <title>OmerRS3 (Oryza meridionalis Reference Sequence Version 3).</title>
        <authorList>
            <person name="Zhang J."/>
            <person name="Kudrna D."/>
            <person name="Lee S."/>
            <person name="Talag J."/>
            <person name="Welchert J."/>
            <person name="Wing R.A."/>
        </authorList>
    </citation>
    <scope>NUCLEOTIDE SEQUENCE [LARGE SCALE GENOMIC DNA]</scope>
    <source>
        <strain evidence="1">cv. OR44</strain>
    </source>
</reference>
<evidence type="ECO:0000313" key="1">
    <source>
        <dbReference type="EnsemblPlants" id="OMERI04G13760.1"/>
    </source>
</evidence>
<dbReference type="HOGENOM" id="CLU_2487206_0_0_1"/>
<reference evidence="1" key="1">
    <citation type="submission" date="2015-04" db="UniProtKB">
        <authorList>
            <consortium name="EnsemblPlants"/>
        </authorList>
    </citation>
    <scope>IDENTIFICATION</scope>
</reference>
<dbReference type="AlphaFoldDB" id="A0A0E0DFB1"/>
<name>A0A0E0DFB1_9ORYZ</name>
<sequence length="87" mass="8300">MAGGGAGAPGSNPATMSLAAASFAVAPHVGLVVAATSSAVRAHATLKLVAEVRDAGGSSGAAASELVAGDRVLRHAHPCHADHAPLT</sequence>
<accession>A0A0E0DFB1</accession>
<evidence type="ECO:0000313" key="2">
    <source>
        <dbReference type="Proteomes" id="UP000008021"/>
    </source>
</evidence>
<keyword evidence="2" id="KW-1185">Reference proteome</keyword>
<dbReference type="Gramene" id="OMERI04G13760.1">
    <property type="protein sequence ID" value="OMERI04G13760.1"/>
    <property type="gene ID" value="OMERI04G13760"/>
</dbReference>
<proteinExistence type="predicted"/>
<dbReference type="EnsemblPlants" id="OMERI04G13760.1">
    <property type="protein sequence ID" value="OMERI04G13760.1"/>
    <property type="gene ID" value="OMERI04G13760"/>
</dbReference>